<dbReference type="Proteomes" id="UP001164746">
    <property type="component" value="Chromosome 17"/>
</dbReference>
<organism evidence="2 3">
    <name type="scientific">Mya arenaria</name>
    <name type="common">Soft-shell clam</name>
    <dbReference type="NCBI Taxonomy" id="6604"/>
    <lineage>
        <taxon>Eukaryota</taxon>
        <taxon>Metazoa</taxon>
        <taxon>Spiralia</taxon>
        <taxon>Lophotrochozoa</taxon>
        <taxon>Mollusca</taxon>
        <taxon>Bivalvia</taxon>
        <taxon>Autobranchia</taxon>
        <taxon>Heteroconchia</taxon>
        <taxon>Euheterodonta</taxon>
        <taxon>Imparidentia</taxon>
        <taxon>Neoheterodontei</taxon>
        <taxon>Myida</taxon>
        <taxon>Myoidea</taxon>
        <taxon>Myidae</taxon>
        <taxon>Mya</taxon>
    </lineage>
</organism>
<gene>
    <name evidence="2" type="ORF">MAR_033122</name>
</gene>
<dbReference type="InterPro" id="IPR011042">
    <property type="entry name" value="6-blade_b-propeller_TolB-like"/>
</dbReference>
<dbReference type="Gene3D" id="2.120.10.30">
    <property type="entry name" value="TolB, C-terminal domain"/>
    <property type="match status" value="1"/>
</dbReference>
<feature type="coiled-coil region" evidence="1">
    <location>
        <begin position="12"/>
        <end position="39"/>
    </location>
</feature>
<proteinExistence type="predicted"/>
<protein>
    <submittedName>
        <fullName evidence="2">Uncharacterized protein</fullName>
    </submittedName>
</protein>
<keyword evidence="1" id="KW-0175">Coiled coil</keyword>
<accession>A0ABY7G831</accession>
<evidence type="ECO:0000313" key="3">
    <source>
        <dbReference type="Proteomes" id="UP001164746"/>
    </source>
</evidence>
<reference evidence="2" key="1">
    <citation type="submission" date="2022-11" db="EMBL/GenBank/DDBJ databases">
        <title>Centuries of genome instability and evolution in soft-shell clam transmissible cancer (bioRxiv).</title>
        <authorList>
            <person name="Hart S.F.M."/>
            <person name="Yonemitsu M.A."/>
            <person name="Giersch R.M."/>
            <person name="Beal B.F."/>
            <person name="Arriagada G."/>
            <person name="Davis B.W."/>
            <person name="Ostrander E.A."/>
            <person name="Goff S.P."/>
            <person name="Metzger M.J."/>
        </authorList>
    </citation>
    <scope>NUCLEOTIDE SEQUENCE</scope>
    <source>
        <strain evidence="2">MELC-2E11</strain>
        <tissue evidence="2">Siphon/mantle</tissue>
    </source>
</reference>
<dbReference type="EMBL" id="CP111028">
    <property type="protein sequence ID" value="WAR30580.1"/>
    <property type="molecule type" value="Genomic_DNA"/>
</dbReference>
<keyword evidence="3" id="KW-1185">Reference proteome</keyword>
<dbReference type="SUPFAM" id="SSF63829">
    <property type="entry name" value="Calcium-dependent phosphotriesterase"/>
    <property type="match status" value="1"/>
</dbReference>
<evidence type="ECO:0000313" key="2">
    <source>
        <dbReference type="EMBL" id="WAR30580.1"/>
    </source>
</evidence>
<evidence type="ECO:0000256" key="1">
    <source>
        <dbReference type="SAM" id="Coils"/>
    </source>
</evidence>
<sequence length="724" mass="80207">MDVQSISLNAKIDEHKMETLQLQQKVSDLTNELSTLREQTGNVETDCRTTTEILQSAVVKRPSNTGKPVKRLKTVDHILERLKDNFLRLETQTLVDGFQPPKEINEIRTRLRNKKFVVIAGHGNSSYIEAALYAIKDLEHNPSNCVLLSSASNWEHIEPGEVELVLIKCPFGEKDFDQAKTKAFLDILDNIQMSINDTAETFSVVVVSQTEVLQKALLGCNGHELLEDPVKIYQPNTAESPDNIHEDISTSYKSSIVKMNPRSPAVLRAKQQMCSSKVVLLTGNDTNALASVALAITDSYGPNQFHIVGKIDEIMGMHTISLLIVENMAGKYNYDQQRASDWLEKLDKLLPHVRNGKLNLIVTMASDKLQRCIADFGKHPILTYKVDVMASDVNTSMMSLVKTEPGEEVTISDRPSLETQDGKEQYLTTAYPAITSSACNVRPGPSTYNSSGLVDPNRLPTLQLMKEYEYEYDGDSTTSRGLAVLSERVLVILTHSFISYRYSLQCVDRISKRVVQKYNLDDTAFDVTSINTTDIAVTFPNKGTIGIFTISHLGAISFAKEIPVGLICQGISYSGNKFIIAFGWPEIKLSIIDMNGVVLNEFKLHNEIGSDLNLAVSPDVNTIYLCSFLGNTVTALTREGHVLGHVKIDHSKFSGLGITTDSAGRLYVSDLFNTLFLVSPETGTVKKLLGKQDGIGRPNCLAFCKWTNNLIIGCLGVIKEFKIE</sequence>
<name>A0ABY7G831_MYAAR</name>